<evidence type="ECO:0000256" key="1">
    <source>
        <dbReference type="SAM" id="MobiDB-lite"/>
    </source>
</evidence>
<protein>
    <submittedName>
        <fullName evidence="2">Protein SSUH2 homolog</fullName>
    </submittedName>
</protein>
<feature type="compositionally biased region" description="Polar residues" evidence="1">
    <location>
        <begin position="1"/>
        <end position="17"/>
    </location>
</feature>
<organism evidence="2 3">
    <name type="scientific">Xyrichtys novacula</name>
    <name type="common">Pearly razorfish</name>
    <name type="synonym">Hemipteronotus novacula</name>
    <dbReference type="NCBI Taxonomy" id="13765"/>
    <lineage>
        <taxon>Eukaryota</taxon>
        <taxon>Metazoa</taxon>
        <taxon>Chordata</taxon>
        <taxon>Craniata</taxon>
        <taxon>Vertebrata</taxon>
        <taxon>Euteleostomi</taxon>
        <taxon>Actinopterygii</taxon>
        <taxon>Neopterygii</taxon>
        <taxon>Teleostei</taxon>
        <taxon>Neoteleostei</taxon>
        <taxon>Acanthomorphata</taxon>
        <taxon>Eupercaria</taxon>
        <taxon>Labriformes</taxon>
        <taxon>Labridae</taxon>
        <taxon>Xyrichtys</taxon>
    </lineage>
</organism>
<dbReference type="AlphaFoldDB" id="A0AAV1F2U6"/>
<accession>A0AAV1F2U6</accession>
<evidence type="ECO:0000313" key="2">
    <source>
        <dbReference type="EMBL" id="CAJ1055089.1"/>
    </source>
</evidence>
<proteinExistence type="predicted"/>
<dbReference type="Proteomes" id="UP001178508">
    <property type="component" value="Chromosome 4"/>
</dbReference>
<reference evidence="2" key="1">
    <citation type="submission" date="2023-08" db="EMBL/GenBank/DDBJ databases">
        <authorList>
            <person name="Alioto T."/>
            <person name="Alioto T."/>
            <person name="Gomez Garrido J."/>
        </authorList>
    </citation>
    <scope>NUCLEOTIDE SEQUENCE</scope>
</reference>
<evidence type="ECO:0000313" key="3">
    <source>
        <dbReference type="Proteomes" id="UP001178508"/>
    </source>
</evidence>
<feature type="non-terminal residue" evidence="2">
    <location>
        <position position="331"/>
    </location>
</feature>
<feature type="non-terminal residue" evidence="2">
    <location>
        <position position="1"/>
    </location>
</feature>
<keyword evidence="3" id="KW-1185">Reference proteome</keyword>
<gene>
    <name evidence="2" type="ORF">XNOV1_A024686</name>
</gene>
<dbReference type="InterPro" id="IPR052789">
    <property type="entry name" value="SSUH2_homolog"/>
</dbReference>
<name>A0AAV1F2U6_XYRNO</name>
<dbReference type="PANTHER" id="PTHR48465">
    <property type="entry name" value="PROTEIN SSUH2 HOMOLOG"/>
    <property type="match status" value="1"/>
</dbReference>
<dbReference type="EMBL" id="OY660867">
    <property type="protein sequence ID" value="CAJ1055089.1"/>
    <property type="molecule type" value="Genomic_DNA"/>
</dbReference>
<feature type="region of interest" description="Disordered" evidence="1">
    <location>
        <begin position="1"/>
        <end position="41"/>
    </location>
</feature>
<sequence>LPASDISNAPQNVSQDEGTPVPTPDLPEQNLQPDPATPLPEWNLVSVSKEDAQQAFIRYAAGKRCYSKRAAEQAVITNMEAFNTHRYRLETFTETRTTKMSVSSFFGQPIDNDGQPPPDKWDIQVTAPPLFQEESQTVSVPNTEAVTECVRCDWDGKTSCHICHSSGRWSAFLSFRIRVRLVVVVVRSTCLVTGGAVLAVVEPDGEGEFEILKNNKDEVVVEQSSELKLPGLDEVSGRALSSTAALRVDPVSNFPQPDVVKASERLLTAHRQRFPHPTRILQQRQTIEELPITKVTYKWRGKSHVFFVYGTEHKVNAEDYPAACCCCNCSV</sequence>
<dbReference type="PANTHER" id="PTHR48465:SF1">
    <property type="entry name" value="PROTEIN SSUH2 HOMOLOG"/>
    <property type="match status" value="1"/>
</dbReference>